<reference evidence="3 4" key="1">
    <citation type="journal article" date="2009" name="J. Bacteriol.">
        <title>Complete genome sequence of the anaerobic, protein-degrading hyperthermophilic crenarchaeon Desulfurococcus kamchatkensis.</title>
        <authorList>
            <person name="Ravin N.V."/>
            <person name="Mardanov A.V."/>
            <person name="Beletsky A.V."/>
            <person name="Kublanov I.V."/>
            <person name="Kolganova T.V."/>
            <person name="Lebedinsky A.V."/>
            <person name="Chernyh N.A."/>
            <person name="Bonch-Osmolovskaya E.A."/>
            <person name="Skryabin K.G."/>
        </authorList>
    </citation>
    <scope>NUCLEOTIDE SEQUENCE [LARGE SCALE GENOMIC DNA]</scope>
    <source>
        <strain evidence="4">DSM 18924 / JCM 16383 / VKM B-2413 / 1221n</strain>
    </source>
</reference>
<accession>B8D3C9</accession>
<dbReference type="RefSeq" id="WP_012607742.1">
    <property type="nucleotide sequence ID" value="NC_011766.1"/>
</dbReference>
<dbReference type="Pfam" id="PF04023">
    <property type="entry name" value="FeoA"/>
    <property type="match status" value="1"/>
</dbReference>
<protein>
    <submittedName>
        <fullName evidence="3">FeoA family protein</fullName>
    </submittedName>
</protein>
<keyword evidence="1" id="KW-0408">Iron</keyword>
<dbReference type="PANTHER" id="PTHR43151:SF1">
    <property type="entry name" value="SSR2333 PROTEIN"/>
    <property type="match status" value="1"/>
</dbReference>
<dbReference type="InterPro" id="IPR053184">
    <property type="entry name" value="FeoA-like"/>
</dbReference>
<dbReference type="eggNOG" id="arCOG02102">
    <property type="taxonomic scope" value="Archaea"/>
</dbReference>
<dbReference type="Gene3D" id="2.30.30.90">
    <property type="match status" value="1"/>
</dbReference>
<dbReference type="SMART" id="SM00899">
    <property type="entry name" value="FeoA"/>
    <property type="match status" value="1"/>
</dbReference>
<dbReference type="Proteomes" id="UP000006903">
    <property type="component" value="Chromosome"/>
</dbReference>
<dbReference type="AlphaFoldDB" id="B8D3C9"/>
<proteinExistence type="predicted"/>
<dbReference type="PANTHER" id="PTHR43151">
    <property type="entry name" value="FEOA FAMILY PROTEIN"/>
    <property type="match status" value="1"/>
</dbReference>
<name>B8D3C9_DESA1</name>
<dbReference type="EMBL" id="CP001140">
    <property type="protein sequence ID" value="ACL10400.1"/>
    <property type="molecule type" value="Genomic_DNA"/>
</dbReference>
<dbReference type="InterPro" id="IPR008988">
    <property type="entry name" value="Transcriptional_repressor_C"/>
</dbReference>
<dbReference type="GeneID" id="7170402"/>
<dbReference type="STRING" id="490899.DKAM_0071"/>
<gene>
    <name evidence="3" type="ordered locus">DKAM_0071</name>
</gene>
<dbReference type="GO" id="GO:0046914">
    <property type="term" value="F:transition metal ion binding"/>
    <property type="evidence" value="ECO:0007669"/>
    <property type="project" value="InterPro"/>
</dbReference>
<evidence type="ECO:0000259" key="2">
    <source>
        <dbReference type="SMART" id="SM00899"/>
    </source>
</evidence>
<sequence>MTTTLDNVKPGSRARIINILHRGGWVYRMYQLGVFPGVEVEVVYNDGRGPIVLRVGDSEIAVGRGIARRIIVEHSGGS</sequence>
<evidence type="ECO:0000256" key="1">
    <source>
        <dbReference type="ARBA" id="ARBA00023004"/>
    </source>
</evidence>
<evidence type="ECO:0000313" key="3">
    <source>
        <dbReference type="EMBL" id="ACL10400.1"/>
    </source>
</evidence>
<dbReference type="KEGG" id="dka:DKAM_0071"/>
<dbReference type="InterPro" id="IPR007167">
    <property type="entry name" value="Fe-transptr_FeoA-like"/>
</dbReference>
<feature type="domain" description="Ferrous iron transporter FeoA-like" evidence="2">
    <location>
        <begin position="3"/>
        <end position="74"/>
    </location>
</feature>
<evidence type="ECO:0000313" key="4">
    <source>
        <dbReference type="Proteomes" id="UP000006903"/>
    </source>
</evidence>
<dbReference type="HOGENOM" id="CLU_150646_6_3_2"/>
<dbReference type="SUPFAM" id="SSF50037">
    <property type="entry name" value="C-terminal domain of transcriptional repressors"/>
    <property type="match status" value="1"/>
</dbReference>
<dbReference type="InterPro" id="IPR038157">
    <property type="entry name" value="FeoA_core_dom"/>
</dbReference>
<organism evidence="3 4">
    <name type="scientific">Desulfurococcus amylolyticus (strain DSM 18924 / JCM 16383 / VKM B-2413 / 1221n)</name>
    <name type="common">Desulfurococcus kamchatkensis</name>
    <dbReference type="NCBI Taxonomy" id="490899"/>
    <lineage>
        <taxon>Archaea</taxon>
        <taxon>Thermoproteota</taxon>
        <taxon>Thermoprotei</taxon>
        <taxon>Desulfurococcales</taxon>
        <taxon>Desulfurococcaceae</taxon>
        <taxon>Desulfurococcus</taxon>
    </lineage>
</organism>